<reference evidence="3" key="1">
    <citation type="submission" date="2016-11" db="UniProtKB">
        <authorList>
            <consortium name="WormBaseParasite"/>
        </authorList>
    </citation>
    <scope>IDENTIFICATION</scope>
</reference>
<dbReference type="Proteomes" id="UP000095282">
    <property type="component" value="Unplaced"/>
</dbReference>
<accession>A0A1I7TZL4</accession>
<evidence type="ECO:0000313" key="2">
    <source>
        <dbReference type="Proteomes" id="UP000095282"/>
    </source>
</evidence>
<sequence>MWVSILNEVSKVNQKKFENQKKSGNEAWVEERKGQKNAEVFMNEEVTSTFLKEQQKKRKGGEEEENGEF</sequence>
<protein>
    <submittedName>
        <fullName evidence="3">Uncharacterized protein</fullName>
    </submittedName>
</protein>
<evidence type="ECO:0000313" key="3">
    <source>
        <dbReference type="WBParaSite" id="Csp11.Scaffold629.g13381.t1"/>
    </source>
</evidence>
<proteinExistence type="predicted"/>
<name>A0A1I7TZL4_9PELO</name>
<feature type="compositionally biased region" description="Basic and acidic residues" evidence="1">
    <location>
        <begin position="20"/>
        <end position="36"/>
    </location>
</feature>
<evidence type="ECO:0000256" key="1">
    <source>
        <dbReference type="SAM" id="MobiDB-lite"/>
    </source>
</evidence>
<feature type="region of interest" description="Disordered" evidence="1">
    <location>
        <begin position="20"/>
        <end position="69"/>
    </location>
</feature>
<keyword evidence="2" id="KW-1185">Reference proteome</keyword>
<organism evidence="2 3">
    <name type="scientific">Caenorhabditis tropicalis</name>
    <dbReference type="NCBI Taxonomy" id="1561998"/>
    <lineage>
        <taxon>Eukaryota</taxon>
        <taxon>Metazoa</taxon>
        <taxon>Ecdysozoa</taxon>
        <taxon>Nematoda</taxon>
        <taxon>Chromadorea</taxon>
        <taxon>Rhabditida</taxon>
        <taxon>Rhabditina</taxon>
        <taxon>Rhabditomorpha</taxon>
        <taxon>Rhabditoidea</taxon>
        <taxon>Rhabditidae</taxon>
        <taxon>Peloderinae</taxon>
        <taxon>Caenorhabditis</taxon>
    </lineage>
</organism>
<dbReference type="WBParaSite" id="Csp11.Scaffold629.g13381.t1">
    <property type="protein sequence ID" value="Csp11.Scaffold629.g13381.t1"/>
    <property type="gene ID" value="Csp11.Scaffold629.g13381"/>
</dbReference>
<dbReference type="AlphaFoldDB" id="A0A1I7TZL4"/>